<dbReference type="EMBL" id="OV651827">
    <property type="protein sequence ID" value="CAH1103735.1"/>
    <property type="molecule type" value="Genomic_DNA"/>
</dbReference>
<gene>
    <name evidence="1" type="ORF">PSYICH_LOCUS4740</name>
</gene>
<accession>A0A9P0CPW4</accession>
<dbReference type="Proteomes" id="UP001153636">
    <property type="component" value="Chromosome 15"/>
</dbReference>
<dbReference type="OrthoDB" id="6741731at2759"/>
<name>A0A9P0CPW4_9CUCU</name>
<keyword evidence="2" id="KW-1185">Reference proteome</keyword>
<evidence type="ECO:0000313" key="1">
    <source>
        <dbReference type="EMBL" id="CAH1103735.1"/>
    </source>
</evidence>
<organism evidence="1 2">
    <name type="scientific">Psylliodes chrysocephalus</name>
    <dbReference type="NCBI Taxonomy" id="3402493"/>
    <lineage>
        <taxon>Eukaryota</taxon>
        <taxon>Metazoa</taxon>
        <taxon>Ecdysozoa</taxon>
        <taxon>Arthropoda</taxon>
        <taxon>Hexapoda</taxon>
        <taxon>Insecta</taxon>
        <taxon>Pterygota</taxon>
        <taxon>Neoptera</taxon>
        <taxon>Endopterygota</taxon>
        <taxon>Coleoptera</taxon>
        <taxon>Polyphaga</taxon>
        <taxon>Cucujiformia</taxon>
        <taxon>Chrysomeloidea</taxon>
        <taxon>Chrysomelidae</taxon>
        <taxon>Galerucinae</taxon>
        <taxon>Alticini</taxon>
        <taxon>Psylliodes</taxon>
    </lineage>
</organism>
<protein>
    <submittedName>
        <fullName evidence="1">Uncharacterized protein</fullName>
    </submittedName>
</protein>
<evidence type="ECO:0000313" key="2">
    <source>
        <dbReference type="Proteomes" id="UP001153636"/>
    </source>
</evidence>
<proteinExistence type="predicted"/>
<dbReference type="AlphaFoldDB" id="A0A9P0CPW4"/>
<sequence>MLSRGKYIVSLVTTNRAETPGQDLLTLDPSTSAFKAQNNREIDKNIMVTATKGSEMTVTEASHQEGITTMLNNVAHGSLTPNRDRRGLAAPTNKCNREILQQHISSFHPCISHYRREHAPNRLYLPHNITIRSMHADYLQKYPKNKVSYYTYRKVMSDMNISFTKLGNEECDNCMVHIQHIKSHNEATVKSEEYFVENAEGPDEYQTDHRINITGRNAGPELNLSALQSSTTKFRTSCTLCMKCLRHVENAKTKIVEYKKDVAQKKDETKVGKQ</sequence>
<reference evidence="1" key="1">
    <citation type="submission" date="2022-01" db="EMBL/GenBank/DDBJ databases">
        <authorList>
            <person name="King R."/>
        </authorList>
    </citation>
    <scope>NUCLEOTIDE SEQUENCE</scope>
</reference>